<dbReference type="Proteomes" id="UP000466442">
    <property type="component" value="Unassembled WGS sequence"/>
</dbReference>
<organism evidence="2 3">
    <name type="scientific">Apolygus lucorum</name>
    <name type="common">Small green plant bug</name>
    <name type="synonym">Lygocoris lucorum</name>
    <dbReference type="NCBI Taxonomy" id="248454"/>
    <lineage>
        <taxon>Eukaryota</taxon>
        <taxon>Metazoa</taxon>
        <taxon>Ecdysozoa</taxon>
        <taxon>Arthropoda</taxon>
        <taxon>Hexapoda</taxon>
        <taxon>Insecta</taxon>
        <taxon>Pterygota</taxon>
        <taxon>Neoptera</taxon>
        <taxon>Paraneoptera</taxon>
        <taxon>Hemiptera</taxon>
        <taxon>Heteroptera</taxon>
        <taxon>Panheteroptera</taxon>
        <taxon>Cimicomorpha</taxon>
        <taxon>Miridae</taxon>
        <taxon>Mirini</taxon>
        <taxon>Apolygus</taxon>
    </lineage>
</organism>
<dbReference type="PANTHER" id="PTHR21580">
    <property type="entry name" value="SHIPPO-1-RELATED"/>
    <property type="match status" value="1"/>
</dbReference>
<evidence type="ECO:0000313" key="3">
    <source>
        <dbReference type="Proteomes" id="UP000466442"/>
    </source>
</evidence>
<dbReference type="Pfam" id="PF07004">
    <property type="entry name" value="SHIPPO-rpt"/>
    <property type="match status" value="5"/>
</dbReference>
<accession>A0A6A4IRU6</accession>
<feature type="region of interest" description="Disordered" evidence="1">
    <location>
        <begin position="147"/>
        <end position="179"/>
    </location>
</feature>
<dbReference type="OrthoDB" id="440566at2759"/>
<proteinExistence type="predicted"/>
<evidence type="ECO:0000256" key="1">
    <source>
        <dbReference type="SAM" id="MobiDB-lite"/>
    </source>
</evidence>
<dbReference type="PANTHER" id="PTHR21580:SF60">
    <property type="entry name" value="SPERM-TAIL PG-RICH REPEAT-CONTAINING PROTEIN 2"/>
    <property type="match status" value="1"/>
</dbReference>
<dbReference type="InterPro" id="IPR010736">
    <property type="entry name" value="SHIPPO-rpt"/>
</dbReference>
<gene>
    <name evidence="2" type="ORF">GE061_005630</name>
</gene>
<dbReference type="InterPro" id="IPR051291">
    <property type="entry name" value="CIMAP"/>
</dbReference>
<keyword evidence="3" id="KW-1185">Reference proteome</keyword>
<comment type="caution">
    <text evidence="2">The sequence shown here is derived from an EMBL/GenBank/DDBJ whole genome shotgun (WGS) entry which is preliminary data.</text>
</comment>
<evidence type="ECO:0008006" key="4">
    <source>
        <dbReference type="Google" id="ProtNLM"/>
    </source>
</evidence>
<sequence length="288" mass="31616">MTMDVRNESSKRSLGTQMTIGRPTIYAEASDLMKQLLSDVPKEKYDCNFNANVPFYNLPPLIGYRGHDVTRPKAPAASIVGRSRGLGSFEESPGPGNYNATGATRFGPITGQRAKICSRPRDLTLEREVPGPGAYFPRFSLTLPSLPRPKLLGRPRDIRHDEDTPGPGNYAAEPAMGVNLPRLPSSRAAGLKSRPKQLGFYAEAGPGPGKYTYDLNKFLKKTPAAPLGGRGADLSTYKDCPAPNAYYPKTNSFRPRAPAFSFGKRQSKCMTVVIEEDDNDFFLDYECQ</sequence>
<reference evidence="2" key="1">
    <citation type="journal article" date="2021" name="Mol. Ecol. Resour.">
        <title>Apolygus lucorum genome provides insights into omnivorousness and mesophyll feeding.</title>
        <authorList>
            <person name="Liu Y."/>
            <person name="Liu H."/>
            <person name="Wang H."/>
            <person name="Huang T."/>
            <person name="Liu B."/>
            <person name="Yang B."/>
            <person name="Yin L."/>
            <person name="Li B."/>
            <person name="Zhang Y."/>
            <person name="Zhang S."/>
            <person name="Jiang F."/>
            <person name="Zhang X."/>
            <person name="Ren Y."/>
            <person name="Wang B."/>
            <person name="Wang S."/>
            <person name="Lu Y."/>
            <person name="Wu K."/>
            <person name="Fan W."/>
            <person name="Wang G."/>
        </authorList>
    </citation>
    <scope>NUCLEOTIDE SEQUENCE</scope>
    <source>
        <strain evidence="2">12Hb</strain>
    </source>
</reference>
<dbReference type="AlphaFoldDB" id="A0A6A4IRU6"/>
<evidence type="ECO:0000313" key="2">
    <source>
        <dbReference type="EMBL" id="KAF6201183.1"/>
    </source>
</evidence>
<name>A0A6A4IRU6_APOLU</name>
<protein>
    <recommendedName>
        <fullName evidence="4">Outer dense fiber protein 3-like protein 2</fullName>
    </recommendedName>
</protein>
<dbReference type="EMBL" id="WIXP02000013">
    <property type="protein sequence ID" value="KAF6201183.1"/>
    <property type="molecule type" value="Genomic_DNA"/>
</dbReference>
<feature type="compositionally biased region" description="Basic and acidic residues" evidence="1">
    <location>
        <begin position="154"/>
        <end position="163"/>
    </location>
</feature>